<keyword evidence="2 6" id="KW-0812">Transmembrane</keyword>
<feature type="compositionally biased region" description="Low complexity" evidence="5">
    <location>
        <begin position="1"/>
        <end position="21"/>
    </location>
</feature>
<keyword evidence="3 6" id="KW-1133">Transmembrane helix</keyword>
<reference evidence="7 8" key="1">
    <citation type="journal article" date="2019" name="Int. J. Syst. Evol. Microbiol.">
        <title>The Global Catalogue of Microorganisms (GCM) 10K type strain sequencing project: providing services to taxonomists for standard genome sequencing and annotation.</title>
        <authorList>
            <consortium name="The Broad Institute Genomics Platform"/>
            <consortium name="The Broad Institute Genome Sequencing Center for Infectious Disease"/>
            <person name="Wu L."/>
            <person name="Ma J."/>
        </authorList>
    </citation>
    <scope>NUCLEOTIDE SEQUENCE [LARGE SCALE GENOMIC DNA]</scope>
    <source>
        <strain evidence="7 8">JCM 3146</strain>
    </source>
</reference>
<organism evidence="7 8">
    <name type="scientific">Actinoallomurus spadix</name>
    <dbReference type="NCBI Taxonomy" id="79912"/>
    <lineage>
        <taxon>Bacteria</taxon>
        <taxon>Bacillati</taxon>
        <taxon>Actinomycetota</taxon>
        <taxon>Actinomycetes</taxon>
        <taxon>Streptosporangiales</taxon>
        <taxon>Thermomonosporaceae</taxon>
        <taxon>Actinoallomurus</taxon>
    </lineage>
</organism>
<evidence type="ECO:0000256" key="6">
    <source>
        <dbReference type="SAM" id="Phobius"/>
    </source>
</evidence>
<comment type="subcellular location">
    <subcellularLocation>
        <location evidence="1">Membrane</location>
        <topology evidence="1">Multi-pass membrane protein</topology>
    </subcellularLocation>
</comment>
<name>A0ABN0XD94_9ACTN</name>
<accession>A0ABN0XD94</accession>
<dbReference type="Pfam" id="PF13564">
    <property type="entry name" value="DoxX_2"/>
    <property type="match status" value="1"/>
</dbReference>
<keyword evidence="4 6" id="KW-0472">Membrane</keyword>
<keyword evidence="8" id="KW-1185">Reference proteome</keyword>
<evidence type="ECO:0000256" key="5">
    <source>
        <dbReference type="SAM" id="MobiDB-lite"/>
    </source>
</evidence>
<evidence type="ECO:0000256" key="4">
    <source>
        <dbReference type="ARBA" id="ARBA00023136"/>
    </source>
</evidence>
<protein>
    <recommendedName>
        <fullName evidence="9">DoxX family protein</fullName>
    </recommendedName>
</protein>
<evidence type="ECO:0000256" key="2">
    <source>
        <dbReference type="ARBA" id="ARBA00022692"/>
    </source>
</evidence>
<dbReference type="EMBL" id="BAAABM010000054">
    <property type="protein sequence ID" value="GAA0361105.1"/>
    <property type="molecule type" value="Genomic_DNA"/>
</dbReference>
<evidence type="ECO:0008006" key="9">
    <source>
        <dbReference type="Google" id="ProtNLM"/>
    </source>
</evidence>
<dbReference type="InterPro" id="IPR032808">
    <property type="entry name" value="DoxX"/>
</dbReference>
<comment type="caution">
    <text evidence="7">The sequence shown here is derived from an EMBL/GenBank/DDBJ whole genome shotgun (WGS) entry which is preliminary data.</text>
</comment>
<evidence type="ECO:0000313" key="8">
    <source>
        <dbReference type="Proteomes" id="UP001501822"/>
    </source>
</evidence>
<gene>
    <name evidence="7" type="ORF">GCM10010151_58740</name>
</gene>
<evidence type="ECO:0000256" key="3">
    <source>
        <dbReference type="ARBA" id="ARBA00022989"/>
    </source>
</evidence>
<evidence type="ECO:0000313" key="7">
    <source>
        <dbReference type="EMBL" id="GAA0361105.1"/>
    </source>
</evidence>
<feature type="transmembrane region" description="Helical" evidence="6">
    <location>
        <begin position="121"/>
        <end position="139"/>
    </location>
</feature>
<dbReference type="RefSeq" id="WP_252805914.1">
    <property type="nucleotide sequence ID" value="NZ_BAAABM010000054.1"/>
</dbReference>
<feature type="region of interest" description="Disordered" evidence="5">
    <location>
        <begin position="1"/>
        <end position="25"/>
    </location>
</feature>
<feature type="transmembrane region" description="Helical" evidence="6">
    <location>
        <begin position="33"/>
        <end position="52"/>
    </location>
</feature>
<dbReference type="Proteomes" id="UP001501822">
    <property type="component" value="Unassembled WGS sequence"/>
</dbReference>
<evidence type="ECO:0000256" key="1">
    <source>
        <dbReference type="ARBA" id="ARBA00004141"/>
    </source>
</evidence>
<proteinExistence type="predicted"/>
<sequence length="151" mass="15918">MVATENTTARTTAAVTRTTGASPASGRRARNRALWTIQILLAAFLLIVSAAPKFAGQREAVEDFAKIGWGQWFRYFTGAVEAAGGIGLLIPRLAGWAALGLIGLMVGAIITQVFVLVPALAVFPAVLGVVFAVIARVRMPQAVSPAALFRR</sequence>